<evidence type="ECO:0000313" key="2">
    <source>
        <dbReference type="Proteomes" id="UP000051682"/>
    </source>
</evidence>
<dbReference type="RefSeq" id="WP_056016953.1">
    <property type="nucleotide sequence ID" value="NZ_LLYZ01000020.1"/>
</dbReference>
<proteinExistence type="predicted"/>
<sequence length="224" mass="25587">MNNNKKNNLTRKNYVRQLRILVFFGFLFFSNAFSQQVKSDSLIHQKQNTSHFSKSEIIVINGALIYDPNDKLNASDNQLKETKTVIYVTEGSFVYAPKNSIDVSIVKVVSHTKKESATKVLVKKINLQHHKTAVDNKVKLPLENKDTYRSSSDDSNFNVGNIAKTIGIFYNAVSKSKKAIQFSAEYPILNNFSETLKTNSQYSFSLYTFQNCECYFTRPPPHFS</sequence>
<protein>
    <submittedName>
        <fullName evidence="1">Uncharacterized protein</fullName>
    </submittedName>
</protein>
<dbReference type="Proteomes" id="UP000051682">
    <property type="component" value="Unassembled WGS sequence"/>
</dbReference>
<keyword evidence="2" id="KW-1185">Reference proteome</keyword>
<organism evidence="1 2">
    <name type="scientific">Chryseobacterium aquaticum</name>
    <dbReference type="NCBI Taxonomy" id="452084"/>
    <lineage>
        <taxon>Bacteria</taxon>
        <taxon>Pseudomonadati</taxon>
        <taxon>Bacteroidota</taxon>
        <taxon>Flavobacteriia</taxon>
        <taxon>Flavobacteriales</taxon>
        <taxon>Weeksellaceae</taxon>
        <taxon>Chryseobacterium group</taxon>
        <taxon>Chryseobacterium</taxon>
    </lineage>
</organism>
<comment type="caution">
    <text evidence="1">The sequence shown here is derived from an EMBL/GenBank/DDBJ whole genome shotgun (WGS) entry which is preliminary data.</text>
</comment>
<accession>A0A0Q3LMQ8</accession>
<gene>
    <name evidence="1" type="ORF">AR438_15465</name>
</gene>
<dbReference type="EMBL" id="LLYZ01000020">
    <property type="protein sequence ID" value="KQK24585.1"/>
    <property type="molecule type" value="Genomic_DNA"/>
</dbReference>
<dbReference type="AlphaFoldDB" id="A0A0Q3LMQ8"/>
<dbReference type="STRING" id="452084.AR438_15465"/>
<reference evidence="1 2" key="1">
    <citation type="submission" date="2015-10" db="EMBL/GenBank/DDBJ databases">
        <title>Chryseobacterium aquaticum genome.</title>
        <authorList>
            <person name="Newman J.D."/>
            <person name="Ferguson M.B."/>
            <person name="Miller J.R."/>
        </authorList>
    </citation>
    <scope>NUCLEOTIDE SEQUENCE [LARGE SCALE GENOMIC DNA]</scope>
    <source>
        <strain evidence="1 2">KCTC 12483</strain>
    </source>
</reference>
<evidence type="ECO:0000313" key="1">
    <source>
        <dbReference type="EMBL" id="KQK24585.1"/>
    </source>
</evidence>
<name>A0A0Q3LMQ8_9FLAO</name>